<dbReference type="Proteomes" id="UP001454036">
    <property type="component" value="Unassembled WGS sequence"/>
</dbReference>
<gene>
    <name evidence="1" type="ORF">LIER_43578</name>
</gene>
<keyword evidence="2" id="KW-1185">Reference proteome</keyword>
<proteinExistence type="predicted"/>
<accession>A0AAV3QHZ3</accession>
<protein>
    <submittedName>
        <fullName evidence="1">Uncharacterized protein</fullName>
    </submittedName>
</protein>
<reference evidence="1 2" key="1">
    <citation type="submission" date="2024-01" db="EMBL/GenBank/DDBJ databases">
        <title>The complete chloroplast genome sequence of Lithospermum erythrorhizon: insights into the phylogenetic relationship among Boraginaceae species and the maternal lineages of purple gromwells.</title>
        <authorList>
            <person name="Okada T."/>
            <person name="Watanabe K."/>
        </authorList>
    </citation>
    <scope>NUCLEOTIDE SEQUENCE [LARGE SCALE GENOMIC DNA]</scope>
</reference>
<dbReference type="AlphaFoldDB" id="A0AAV3QHZ3"/>
<evidence type="ECO:0000313" key="1">
    <source>
        <dbReference type="EMBL" id="GAA0161772.1"/>
    </source>
</evidence>
<organism evidence="1 2">
    <name type="scientific">Lithospermum erythrorhizon</name>
    <name type="common">Purple gromwell</name>
    <name type="synonym">Lithospermum officinale var. erythrorhizon</name>
    <dbReference type="NCBI Taxonomy" id="34254"/>
    <lineage>
        <taxon>Eukaryota</taxon>
        <taxon>Viridiplantae</taxon>
        <taxon>Streptophyta</taxon>
        <taxon>Embryophyta</taxon>
        <taxon>Tracheophyta</taxon>
        <taxon>Spermatophyta</taxon>
        <taxon>Magnoliopsida</taxon>
        <taxon>eudicotyledons</taxon>
        <taxon>Gunneridae</taxon>
        <taxon>Pentapetalae</taxon>
        <taxon>asterids</taxon>
        <taxon>lamiids</taxon>
        <taxon>Boraginales</taxon>
        <taxon>Boraginaceae</taxon>
        <taxon>Boraginoideae</taxon>
        <taxon>Lithospermeae</taxon>
        <taxon>Lithospermum</taxon>
    </lineage>
</organism>
<dbReference type="EMBL" id="BAABME010036492">
    <property type="protein sequence ID" value="GAA0161772.1"/>
    <property type="molecule type" value="Genomic_DNA"/>
</dbReference>
<evidence type="ECO:0000313" key="2">
    <source>
        <dbReference type="Proteomes" id="UP001454036"/>
    </source>
</evidence>
<name>A0AAV3QHZ3_LITER</name>
<sequence length="69" mass="7284">MVSLQKSSVVFSPNVSGDVRNAITNVLGMPEVASQGKYLGLPTIVGGSKSTNSLLERVKLKTARPVNEL</sequence>
<comment type="caution">
    <text evidence="1">The sequence shown here is derived from an EMBL/GenBank/DDBJ whole genome shotgun (WGS) entry which is preliminary data.</text>
</comment>